<evidence type="ECO:0000256" key="2">
    <source>
        <dbReference type="ARBA" id="ARBA00007362"/>
    </source>
</evidence>
<comment type="subcellular location">
    <subcellularLocation>
        <location evidence="1">Cell membrane</location>
        <topology evidence="1">Multi-pass membrane protein</topology>
    </subcellularLocation>
</comment>
<evidence type="ECO:0000313" key="11">
    <source>
        <dbReference type="Proteomes" id="UP000198815"/>
    </source>
</evidence>
<keyword evidence="6 8" id="KW-0472">Membrane</keyword>
<name>A0A1H9PIL8_9ACTN</name>
<protein>
    <submittedName>
        <fullName evidence="10">Permease of the drug/metabolite transporter (DMT) superfamily</fullName>
    </submittedName>
</protein>
<gene>
    <name evidence="10" type="ORF">SAMN05443377_10168</name>
</gene>
<feature type="transmembrane region" description="Helical" evidence="8">
    <location>
        <begin position="105"/>
        <end position="125"/>
    </location>
</feature>
<keyword evidence="4 8" id="KW-0812">Transmembrane</keyword>
<feature type="transmembrane region" description="Helical" evidence="8">
    <location>
        <begin position="250"/>
        <end position="272"/>
    </location>
</feature>
<feature type="transmembrane region" description="Helical" evidence="8">
    <location>
        <begin position="224"/>
        <end position="244"/>
    </location>
</feature>
<keyword evidence="3" id="KW-1003">Cell membrane</keyword>
<dbReference type="EMBL" id="FOGZ01000001">
    <property type="protein sequence ID" value="SER48028.1"/>
    <property type="molecule type" value="Genomic_DNA"/>
</dbReference>
<dbReference type="STRING" id="64702.SAMN05443377_10168"/>
<organism evidence="10 11">
    <name type="scientific">Propionibacterium cyclohexanicum</name>
    <dbReference type="NCBI Taxonomy" id="64702"/>
    <lineage>
        <taxon>Bacteria</taxon>
        <taxon>Bacillati</taxon>
        <taxon>Actinomycetota</taxon>
        <taxon>Actinomycetes</taxon>
        <taxon>Propionibacteriales</taxon>
        <taxon>Propionibacteriaceae</taxon>
        <taxon>Propionibacterium</taxon>
    </lineage>
</organism>
<feature type="transmembrane region" description="Helical" evidence="8">
    <location>
        <begin position="192"/>
        <end position="212"/>
    </location>
</feature>
<evidence type="ECO:0000256" key="5">
    <source>
        <dbReference type="ARBA" id="ARBA00022989"/>
    </source>
</evidence>
<feature type="transmembrane region" description="Helical" evidence="8">
    <location>
        <begin position="137"/>
        <end position="157"/>
    </location>
</feature>
<keyword evidence="11" id="KW-1185">Reference proteome</keyword>
<feature type="transmembrane region" description="Helical" evidence="8">
    <location>
        <begin position="164"/>
        <end position="186"/>
    </location>
</feature>
<dbReference type="InterPro" id="IPR000620">
    <property type="entry name" value="EamA_dom"/>
</dbReference>
<reference evidence="10 11" key="1">
    <citation type="submission" date="2016-10" db="EMBL/GenBank/DDBJ databases">
        <authorList>
            <person name="de Groot N.N."/>
        </authorList>
    </citation>
    <scope>NUCLEOTIDE SEQUENCE [LARGE SCALE GENOMIC DNA]</scope>
    <source>
        <strain evidence="10 11">DSM 16859</strain>
    </source>
</reference>
<dbReference type="PANTHER" id="PTHR42920">
    <property type="entry name" value="OS03G0707200 PROTEIN-RELATED"/>
    <property type="match status" value="1"/>
</dbReference>
<dbReference type="InterPro" id="IPR037185">
    <property type="entry name" value="EmrE-like"/>
</dbReference>
<evidence type="ECO:0000259" key="9">
    <source>
        <dbReference type="Pfam" id="PF00892"/>
    </source>
</evidence>
<keyword evidence="5 8" id="KW-1133">Transmembrane helix</keyword>
<dbReference type="Proteomes" id="UP000198815">
    <property type="component" value="Unassembled WGS sequence"/>
</dbReference>
<accession>A0A1H9PIL8</accession>
<sequence>MSMLWGSTFFMNKELVATMPPGDLTALRFGIAALVLMALAHRQLAMSAATLGKGLVIGSVFAVSQLLQTFGLVRTSASISGFLTGLYVVLTPLGSALLMRRRLPLSLAGSVCLAALALGVLTLGHGGPGGGFGIGEFLTIGCAVGFACHILVTGAWVRPENVMQITVVQTATVALWSLPAALPGGLAIPHGAVQWAAVGYLAVLCSCLTMFLQSWAQARTDETRAAVIMSAEPAWSAVFAILAGQEALRARTVLGGLLMLAAMWLAIAAPALPRWRTHRRAGRVPGRTFSARSAESTAGSRGH</sequence>
<comment type="similarity">
    <text evidence="2">Belongs to the EamA transporter family.</text>
</comment>
<evidence type="ECO:0000256" key="7">
    <source>
        <dbReference type="SAM" id="MobiDB-lite"/>
    </source>
</evidence>
<dbReference type="AlphaFoldDB" id="A0A1H9PIL8"/>
<evidence type="ECO:0000256" key="1">
    <source>
        <dbReference type="ARBA" id="ARBA00004651"/>
    </source>
</evidence>
<dbReference type="InterPro" id="IPR051258">
    <property type="entry name" value="Diverse_Substrate_Transporter"/>
</dbReference>
<evidence type="ECO:0000256" key="6">
    <source>
        <dbReference type="ARBA" id="ARBA00023136"/>
    </source>
</evidence>
<feature type="region of interest" description="Disordered" evidence="7">
    <location>
        <begin position="283"/>
        <end position="303"/>
    </location>
</feature>
<dbReference type="GO" id="GO:0005886">
    <property type="term" value="C:plasma membrane"/>
    <property type="evidence" value="ECO:0007669"/>
    <property type="project" value="UniProtKB-SubCell"/>
</dbReference>
<evidence type="ECO:0000256" key="3">
    <source>
        <dbReference type="ARBA" id="ARBA00022475"/>
    </source>
</evidence>
<dbReference type="Pfam" id="PF00892">
    <property type="entry name" value="EamA"/>
    <property type="match status" value="2"/>
</dbReference>
<feature type="compositionally biased region" description="Polar residues" evidence="7">
    <location>
        <begin position="290"/>
        <end position="303"/>
    </location>
</feature>
<feature type="domain" description="EamA" evidence="9">
    <location>
        <begin position="134"/>
        <end position="266"/>
    </location>
</feature>
<dbReference type="PANTHER" id="PTHR42920:SF5">
    <property type="entry name" value="EAMA DOMAIN-CONTAINING PROTEIN"/>
    <property type="match status" value="1"/>
</dbReference>
<feature type="domain" description="EamA" evidence="9">
    <location>
        <begin position="2"/>
        <end position="121"/>
    </location>
</feature>
<feature type="transmembrane region" description="Helical" evidence="8">
    <location>
        <begin position="76"/>
        <end position="98"/>
    </location>
</feature>
<evidence type="ECO:0000256" key="4">
    <source>
        <dbReference type="ARBA" id="ARBA00022692"/>
    </source>
</evidence>
<dbReference type="SUPFAM" id="SSF103481">
    <property type="entry name" value="Multidrug resistance efflux transporter EmrE"/>
    <property type="match status" value="2"/>
</dbReference>
<evidence type="ECO:0000256" key="8">
    <source>
        <dbReference type="SAM" id="Phobius"/>
    </source>
</evidence>
<proteinExistence type="inferred from homology"/>
<evidence type="ECO:0000313" key="10">
    <source>
        <dbReference type="EMBL" id="SER48028.1"/>
    </source>
</evidence>